<evidence type="ECO:0000256" key="4">
    <source>
        <dbReference type="ARBA" id="ARBA00023136"/>
    </source>
</evidence>
<proteinExistence type="predicted"/>
<dbReference type="Proteomes" id="UP000829291">
    <property type="component" value="Chromosome 1"/>
</dbReference>
<dbReference type="InterPro" id="IPR045238">
    <property type="entry name" value="Tim23-like"/>
</dbReference>
<dbReference type="GeneID" id="107225090"/>
<sequence>MTSIINDFHAKILGDKEKATPSATENTLSSQVTSQPGLAPLSPYLNFDPSYLPASQPEFIFPEGAVKQRGRLELAFSQIGAACIIGAGLGGTSGFYKGIKATTLAGQTGNLRRTQLINHVMKHGSSLANTLGVISVMYSGFGVILSWARGTDDSINTLGAATATGMLFKSTSGLRKCASGGGIGFAIAAAYCLWNNRETLSQISHQRINPA</sequence>
<name>A0ABM3FD07_NEOLC</name>
<reference evidence="6" key="1">
    <citation type="submission" date="2025-08" db="UniProtKB">
        <authorList>
            <consortium name="RefSeq"/>
        </authorList>
    </citation>
    <scope>IDENTIFICATION</scope>
    <source>
        <tissue evidence="6">Thorax and Abdomen</tissue>
    </source>
</reference>
<dbReference type="Pfam" id="PF02466">
    <property type="entry name" value="Tim17"/>
    <property type="match status" value="1"/>
</dbReference>
<protein>
    <submittedName>
        <fullName evidence="6">Mitochondrial import inner membrane translocase subunit Tim23 isoform X2</fullName>
    </submittedName>
</protein>
<organism evidence="5 6">
    <name type="scientific">Neodiprion lecontei</name>
    <name type="common">Redheaded pine sawfly</name>
    <dbReference type="NCBI Taxonomy" id="441921"/>
    <lineage>
        <taxon>Eukaryota</taxon>
        <taxon>Metazoa</taxon>
        <taxon>Ecdysozoa</taxon>
        <taxon>Arthropoda</taxon>
        <taxon>Hexapoda</taxon>
        <taxon>Insecta</taxon>
        <taxon>Pterygota</taxon>
        <taxon>Neoptera</taxon>
        <taxon>Endopterygota</taxon>
        <taxon>Hymenoptera</taxon>
        <taxon>Tenthredinoidea</taxon>
        <taxon>Diprionidae</taxon>
        <taxon>Diprioninae</taxon>
        <taxon>Neodiprion</taxon>
    </lineage>
</organism>
<dbReference type="PANTHER" id="PTHR15371:SF0">
    <property type="entry name" value="SD19278P"/>
    <property type="match status" value="1"/>
</dbReference>
<keyword evidence="2" id="KW-0812">Transmembrane</keyword>
<keyword evidence="5" id="KW-1185">Reference proteome</keyword>
<gene>
    <name evidence="6" type="primary">LOC107225090</name>
</gene>
<keyword evidence="4" id="KW-0472">Membrane</keyword>
<accession>A0ABM3FD07</accession>
<dbReference type="RefSeq" id="XP_046585895.1">
    <property type="nucleotide sequence ID" value="XM_046729939.1"/>
</dbReference>
<evidence type="ECO:0000256" key="2">
    <source>
        <dbReference type="ARBA" id="ARBA00022692"/>
    </source>
</evidence>
<evidence type="ECO:0000256" key="3">
    <source>
        <dbReference type="ARBA" id="ARBA00022989"/>
    </source>
</evidence>
<evidence type="ECO:0000313" key="6">
    <source>
        <dbReference type="RefSeq" id="XP_046585895.1"/>
    </source>
</evidence>
<comment type="subcellular location">
    <subcellularLocation>
        <location evidence="1">Membrane</location>
        <topology evidence="1">Multi-pass membrane protein</topology>
    </subcellularLocation>
</comment>
<keyword evidence="3" id="KW-1133">Transmembrane helix</keyword>
<evidence type="ECO:0000256" key="1">
    <source>
        <dbReference type="ARBA" id="ARBA00004141"/>
    </source>
</evidence>
<evidence type="ECO:0000313" key="5">
    <source>
        <dbReference type="Proteomes" id="UP000829291"/>
    </source>
</evidence>
<dbReference type="PANTHER" id="PTHR15371">
    <property type="entry name" value="TIM23"/>
    <property type="match status" value="1"/>
</dbReference>